<dbReference type="Proteomes" id="UP000773614">
    <property type="component" value="Unassembled WGS sequence"/>
</dbReference>
<comment type="subcellular location">
    <subcellularLocation>
        <location evidence="1">Cell envelope</location>
    </subcellularLocation>
</comment>
<evidence type="ECO:0000313" key="4">
    <source>
        <dbReference type="Proteomes" id="UP000773614"/>
    </source>
</evidence>
<dbReference type="Pfam" id="PF07940">
    <property type="entry name" value="Hepar_II_III_C"/>
    <property type="match status" value="1"/>
</dbReference>
<reference evidence="3" key="1">
    <citation type="submission" date="2019-03" db="EMBL/GenBank/DDBJ databases">
        <title>Afifella sp. nov., isolated from activated sludge.</title>
        <authorList>
            <person name="Li Q."/>
            <person name="Liu Y."/>
        </authorList>
    </citation>
    <scope>NUCLEOTIDE SEQUENCE</scope>
    <source>
        <strain evidence="3">L72</strain>
    </source>
</reference>
<sequence>MTAIAPGDRVRLALHRAGRLGRRIRQGAVAGTVRRWRGGRGGAFELLIAPPDLRTADPTVALDIYGGRFVFAGQVLEAEGQSPFEAVPPSEDWLRELHGFGWLRHLRAADTPLARSNARAILRDWQKLYGKPTLSIPWETDVAARRALSLLAQSPLILSDADHAAYRRFARGLLGHAAFLKSSISTCEPGLSRLKAAIAVAAIGLSFSGQERIARAGLERLDRELEVQILPDGGHVSRNPTALVDVLIDLLPLRQSLIARGQSPSGLLMNAIDRMTPMLRFFRHADGSFAHFNGASAAASSLVPVLLAYDDNLGAPISSAAYSGYERVAVEDMLLLVDTGRPPPIAYSSEAHAGALAFELSCGANRIVINCGAPAARHRELRRASRLTAAHTTAVLEDLSSCRFEGPEANAHIVAGPHSVSVARQTLEDGRVLLDLDHDGYQRRLGLNHQRRLILTADGTGLHGSDLFPGEPLRPAIHYAIRFHLHPSVRVDAGETPNGIDLVLPGGGRWLFEASAPVTIEESVLLSDVVGAIRTRQLVLRDIVQQNPAVGWRFQRVG</sequence>
<evidence type="ECO:0000313" key="3">
    <source>
        <dbReference type="EMBL" id="MYZ49406.1"/>
    </source>
</evidence>
<dbReference type="RefSeq" id="WP_161141746.1">
    <property type="nucleotide sequence ID" value="NZ_SPKJ01000073.1"/>
</dbReference>
<accession>A0A964T6F5</accession>
<name>A0A964T6F5_9HYPH</name>
<dbReference type="Gene3D" id="1.50.10.100">
    <property type="entry name" value="Chondroitin AC/alginate lyase"/>
    <property type="match status" value="1"/>
</dbReference>
<comment type="caution">
    <text evidence="3">The sequence shown here is derived from an EMBL/GenBank/DDBJ whole genome shotgun (WGS) entry which is preliminary data.</text>
</comment>
<proteinExistence type="predicted"/>
<dbReference type="InterPro" id="IPR008929">
    <property type="entry name" value="Chondroitin_lyas"/>
</dbReference>
<feature type="domain" description="Heparinase II/III-like C-terminal" evidence="2">
    <location>
        <begin position="315"/>
        <end position="552"/>
    </location>
</feature>
<dbReference type="EMBL" id="SPKJ01000073">
    <property type="protein sequence ID" value="MYZ49406.1"/>
    <property type="molecule type" value="Genomic_DNA"/>
</dbReference>
<keyword evidence="4" id="KW-1185">Reference proteome</keyword>
<dbReference type="GO" id="GO:0016829">
    <property type="term" value="F:lyase activity"/>
    <property type="evidence" value="ECO:0007669"/>
    <property type="project" value="InterPro"/>
</dbReference>
<protein>
    <submittedName>
        <fullName evidence="3">Heparinase</fullName>
    </submittedName>
</protein>
<evidence type="ECO:0000256" key="1">
    <source>
        <dbReference type="ARBA" id="ARBA00004196"/>
    </source>
</evidence>
<dbReference type="GO" id="GO:0030313">
    <property type="term" value="C:cell envelope"/>
    <property type="evidence" value="ECO:0007669"/>
    <property type="project" value="UniProtKB-SubCell"/>
</dbReference>
<dbReference type="Gene3D" id="2.70.98.70">
    <property type="match status" value="1"/>
</dbReference>
<dbReference type="InterPro" id="IPR012480">
    <property type="entry name" value="Hepar_II_III_C"/>
</dbReference>
<evidence type="ECO:0000259" key="2">
    <source>
        <dbReference type="Pfam" id="PF07940"/>
    </source>
</evidence>
<dbReference type="OrthoDB" id="9787373at2"/>
<organism evidence="3 4">
    <name type="scientific">Propylenella binzhouense</name>
    <dbReference type="NCBI Taxonomy" id="2555902"/>
    <lineage>
        <taxon>Bacteria</taxon>
        <taxon>Pseudomonadati</taxon>
        <taxon>Pseudomonadota</taxon>
        <taxon>Alphaproteobacteria</taxon>
        <taxon>Hyphomicrobiales</taxon>
        <taxon>Propylenellaceae</taxon>
        <taxon>Propylenella</taxon>
    </lineage>
</organism>
<dbReference type="AlphaFoldDB" id="A0A964T6F5"/>
<gene>
    <name evidence="3" type="ORF">E4O86_16985</name>
</gene>